<gene>
    <name evidence="2" type="primary">Contig6669.g7137</name>
    <name evidence="2" type="ORF">STYLEM_12917</name>
</gene>
<dbReference type="AlphaFoldDB" id="A0A078ANC4"/>
<feature type="compositionally biased region" description="Polar residues" evidence="1">
    <location>
        <begin position="235"/>
        <end position="245"/>
    </location>
</feature>
<sequence>MQANFNFQTNQQSWHQQQQYEDQRLPLTDVTEQALYNQNMNQNQSFPSFQDNAQQMKAQESIHQQQMYGNWHAQAQVTFNSGKPAFCNPFSSGFQANLSFNQTQPQTQYFQFNNSNSNNQEDGDDDDDEYIEGEDEYSTHNQIDEDLNVMNDIDDNIEEEKKNDDMSSTDDERDLVECCEPETNALQELAAEADSNFDLEAYLKFRAQLEQEEQMNLNQQQQFQQQPQWQDQSQFYTNGSDNQYGADNMEC</sequence>
<feature type="region of interest" description="Disordered" evidence="1">
    <location>
        <begin position="113"/>
        <end position="132"/>
    </location>
</feature>
<evidence type="ECO:0000313" key="3">
    <source>
        <dbReference type="Proteomes" id="UP000039865"/>
    </source>
</evidence>
<dbReference type="InParanoid" id="A0A078ANC4"/>
<evidence type="ECO:0000313" key="2">
    <source>
        <dbReference type="EMBL" id="CDW83865.1"/>
    </source>
</evidence>
<organism evidence="2 3">
    <name type="scientific">Stylonychia lemnae</name>
    <name type="common">Ciliate</name>
    <dbReference type="NCBI Taxonomy" id="5949"/>
    <lineage>
        <taxon>Eukaryota</taxon>
        <taxon>Sar</taxon>
        <taxon>Alveolata</taxon>
        <taxon>Ciliophora</taxon>
        <taxon>Intramacronucleata</taxon>
        <taxon>Spirotrichea</taxon>
        <taxon>Stichotrichia</taxon>
        <taxon>Sporadotrichida</taxon>
        <taxon>Oxytrichidae</taxon>
        <taxon>Stylonychinae</taxon>
        <taxon>Stylonychia</taxon>
    </lineage>
</organism>
<keyword evidence="3" id="KW-1185">Reference proteome</keyword>
<proteinExistence type="predicted"/>
<reference evidence="2 3" key="1">
    <citation type="submission" date="2014-06" db="EMBL/GenBank/DDBJ databases">
        <authorList>
            <person name="Swart Estienne"/>
        </authorList>
    </citation>
    <scope>NUCLEOTIDE SEQUENCE [LARGE SCALE GENOMIC DNA]</scope>
    <source>
        <strain evidence="2 3">130c</strain>
    </source>
</reference>
<feature type="compositionally biased region" description="Acidic residues" evidence="1">
    <location>
        <begin position="121"/>
        <end position="132"/>
    </location>
</feature>
<feature type="compositionally biased region" description="Low complexity" evidence="1">
    <location>
        <begin position="216"/>
        <end position="234"/>
    </location>
</feature>
<protein>
    <submittedName>
        <fullName evidence="2">Uncharacterized protein</fullName>
    </submittedName>
</protein>
<evidence type="ECO:0000256" key="1">
    <source>
        <dbReference type="SAM" id="MobiDB-lite"/>
    </source>
</evidence>
<dbReference type="EMBL" id="CCKQ01012256">
    <property type="protein sequence ID" value="CDW83865.1"/>
    <property type="molecule type" value="Genomic_DNA"/>
</dbReference>
<feature type="region of interest" description="Disordered" evidence="1">
    <location>
        <begin position="216"/>
        <end position="251"/>
    </location>
</feature>
<name>A0A078ANC4_STYLE</name>
<dbReference type="Proteomes" id="UP000039865">
    <property type="component" value="Unassembled WGS sequence"/>
</dbReference>
<accession>A0A078ANC4</accession>